<dbReference type="EMBL" id="CP011112">
    <property type="protein sequence ID" value="AKU15785.1"/>
    <property type="molecule type" value="Genomic_DNA"/>
</dbReference>
<accession>A0A0K1JGS4</accession>
<organism evidence="1 2">
    <name type="scientific">Luteipulveratus mongoliensis</name>
    <dbReference type="NCBI Taxonomy" id="571913"/>
    <lineage>
        <taxon>Bacteria</taxon>
        <taxon>Bacillati</taxon>
        <taxon>Actinomycetota</taxon>
        <taxon>Actinomycetes</taxon>
        <taxon>Micrococcales</taxon>
        <taxon>Dermacoccaceae</taxon>
        <taxon>Luteipulveratus</taxon>
    </lineage>
</organism>
<dbReference type="Proteomes" id="UP000066480">
    <property type="component" value="Chromosome"/>
</dbReference>
<dbReference type="KEGG" id="lmoi:VV02_07820"/>
<gene>
    <name evidence="1" type="ORF">VV02_07820</name>
</gene>
<dbReference type="AlphaFoldDB" id="A0A0K1JGS4"/>
<dbReference type="STRING" id="571913.VV02_07820"/>
<sequence length="68" mass="7859">MTTTVLKLRDVATDTQTSESTVRRAWAKWETGVDDGSFPPPLEFKRKGEKGKVSLRKHVDEWLDRWPS</sequence>
<name>A0A0K1JGS4_9MICO</name>
<evidence type="ECO:0000313" key="1">
    <source>
        <dbReference type="EMBL" id="AKU15785.1"/>
    </source>
</evidence>
<evidence type="ECO:0000313" key="2">
    <source>
        <dbReference type="Proteomes" id="UP000066480"/>
    </source>
</evidence>
<keyword evidence="2" id="KW-1185">Reference proteome</keyword>
<reference evidence="1 2" key="1">
    <citation type="submission" date="2015-03" db="EMBL/GenBank/DDBJ databases">
        <title>Luteipulveratus halotolerans sp. nov., a novel actinobacterium (Dermacoccaceae) from Sarawak, Malaysia.</title>
        <authorList>
            <person name="Juboi H."/>
            <person name="Basik A."/>
            <person name="Shamsul S.S."/>
            <person name="Arnold P."/>
            <person name="Schmitt E.K."/>
            <person name="Sanglier J.-J."/>
            <person name="Yeo T."/>
        </authorList>
    </citation>
    <scope>NUCLEOTIDE SEQUENCE [LARGE SCALE GENOMIC DNA]</scope>
    <source>
        <strain evidence="1 2">MN07-A0370</strain>
    </source>
</reference>
<protein>
    <submittedName>
        <fullName evidence="1">Uncharacterized protein</fullName>
    </submittedName>
</protein>
<proteinExistence type="predicted"/>